<dbReference type="AlphaFoldDB" id="A0A9Q5I4Z2"/>
<name>A0A9Q5I4Z2_SANBA</name>
<proteinExistence type="predicted"/>
<evidence type="ECO:0000259" key="1">
    <source>
        <dbReference type="Pfam" id="PF20415"/>
    </source>
</evidence>
<dbReference type="Proteomes" id="UP000757232">
    <property type="component" value="Unassembled WGS sequence"/>
</dbReference>
<dbReference type="EMBL" id="LNZH02000051">
    <property type="protein sequence ID" value="OCB91901.1"/>
    <property type="molecule type" value="Genomic_DNA"/>
</dbReference>
<protein>
    <recommendedName>
        <fullName evidence="1">DUF6699 domain-containing protein</fullName>
    </recommendedName>
</protein>
<gene>
    <name evidence="2" type="ORF">A7U60_g796</name>
</gene>
<feature type="domain" description="DUF6699" evidence="1">
    <location>
        <begin position="183"/>
        <end position="318"/>
    </location>
</feature>
<comment type="caution">
    <text evidence="2">The sequence shown here is derived from an EMBL/GenBank/DDBJ whole genome shotgun (WGS) entry which is preliminary data.</text>
</comment>
<dbReference type="Pfam" id="PF20415">
    <property type="entry name" value="DUF6699"/>
    <property type="match status" value="1"/>
</dbReference>
<accession>A0A9Q5I4Z2</accession>
<evidence type="ECO:0000313" key="3">
    <source>
        <dbReference type="Proteomes" id="UP000757232"/>
    </source>
</evidence>
<organism evidence="2 3">
    <name type="scientific">Sanghuangporus baumii</name>
    <name type="common">Phellinus baumii</name>
    <dbReference type="NCBI Taxonomy" id="108892"/>
    <lineage>
        <taxon>Eukaryota</taxon>
        <taxon>Fungi</taxon>
        <taxon>Dikarya</taxon>
        <taxon>Basidiomycota</taxon>
        <taxon>Agaricomycotina</taxon>
        <taxon>Agaricomycetes</taxon>
        <taxon>Hymenochaetales</taxon>
        <taxon>Hymenochaetaceae</taxon>
        <taxon>Sanghuangporus</taxon>
    </lineage>
</organism>
<dbReference type="OrthoDB" id="3251728at2759"/>
<dbReference type="InterPro" id="IPR046522">
    <property type="entry name" value="DUF6699"/>
</dbReference>
<sequence length="332" mass="37701">MPFDFNAAGYPTYVPTNSEDDDYYLRPVVPTPRHCPTPSPQASPNLSPMYLDEYYNYVQPGTGVVGVPMIPAGFMPLPPSPSMLAATFVPLPPSPNVSPRLGPVPLTPVSPGGMLGAYPAHPHPRYTYLYDRYYFPQGMTYYHRPSEIFSPLPKAGTYYQNPQYPPRTNVHPLLRDSSGTRLDLSSHSYSPQMLTSNWPRRKYSAIHRDYLSQPATYPVTHEIKIICNAFGLFADSWAIRINPGRTVTVGDVLYAIHNSIYKKMIHAESARFSDEEMYEIGKAYTLRIRNTEFERVQGARRVDVLGKKHWFGGLRKIRDDDPHRFELLVKAE</sequence>
<keyword evidence="3" id="KW-1185">Reference proteome</keyword>
<reference evidence="2" key="1">
    <citation type="submission" date="2016-06" db="EMBL/GenBank/DDBJ databases">
        <title>Draft Genome sequence of the fungus Inonotus baumii.</title>
        <authorList>
            <person name="Zhu H."/>
            <person name="Lin W."/>
        </authorList>
    </citation>
    <scope>NUCLEOTIDE SEQUENCE</scope>
    <source>
        <strain evidence="2">821</strain>
    </source>
</reference>
<evidence type="ECO:0000313" key="2">
    <source>
        <dbReference type="EMBL" id="OCB91901.1"/>
    </source>
</evidence>